<name>Q5P6S9_AROAE</name>
<sequence>MSCALAPQTPPQPMISLNLTTSLLGAALATAILVLVRRDHLHLSHGVSWIIVAATAALLGAWPMLLDRIAFVAGIAYPPALLLLAGVVVLLIKALLADIANTRLERQVRRLNQRLAMFEAEYEQRARAGAKLRRSHADHSPWRAPYYFLHAALRPNTPFATAIPRRYFTCRAAHRAVRGAGAPTALPNCCISRSTIQPQRCSKLLPLWASAPQRKARRTQRETTWYQGVSVTETRAEHGRVMTYG</sequence>
<proteinExistence type="predicted"/>
<feature type="coiled-coil region" evidence="1">
    <location>
        <begin position="101"/>
        <end position="128"/>
    </location>
</feature>
<organism evidence="3 4">
    <name type="scientific">Aromatoleum aromaticum (strain DSM 19018 / LMG 30748 / EbN1)</name>
    <name type="common">Azoarcus sp. (strain EbN1)</name>
    <dbReference type="NCBI Taxonomy" id="76114"/>
    <lineage>
        <taxon>Bacteria</taxon>
        <taxon>Pseudomonadati</taxon>
        <taxon>Pseudomonadota</taxon>
        <taxon>Betaproteobacteria</taxon>
        <taxon>Rhodocyclales</taxon>
        <taxon>Rhodocyclaceae</taxon>
        <taxon>Aromatoleum</taxon>
    </lineage>
</organism>
<dbReference type="STRING" id="76114.ebA1563"/>
<dbReference type="HOGENOM" id="CLU_1131763_0_0_4"/>
<dbReference type="Proteomes" id="UP000006552">
    <property type="component" value="Chromosome"/>
</dbReference>
<dbReference type="AlphaFoldDB" id="Q5P6S9"/>
<gene>
    <name evidence="3" type="ORF">ebA1563</name>
</gene>
<keyword evidence="2" id="KW-0472">Membrane</keyword>
<feature type="transmembrane region" description="Helical" evidence="2">
    <location>
        <begin position="71"/>
        <end position="96"/>
    </location>
</feature>
<dbReference type="InterPro" id="IPR019277">
    <property type="entry name" value="DUF2304"/>
</dbReference>
<evidence type="ECO:0000313" key="3">
    <source>
        <dbReference type="EMBL" id="CAI06982.1"/>
    </source>
</evidence>
<keyword evidence="1" id="KW-0175">Coiled coil</keyword>
<dbReference type="EMBL" id="CR555306">
    <property type="protein sequence ID" value="CAI06982.1"/>
    <property type="molecule type" value="Genomic_DNA"/>
</dbReference>
<dbReference type="eggNOG" id="ENOG5033407">
    <property type="taxonomic scope" value="Bacteria"/>
</dbReference>
<keyword evidence="2" id="KW-1133">Transmembrane helix</keyword>
<keyword evidence="4" id="KW-1185">Reference proteome</keyword>
<dbReference type="KEGG" id="eba:ebA1563"/>
<feature type="transmembrane region" description="Helical" evidence="2">
    <location>
        <begin position="15"/>
        <end position="35"/>
    </location>
</feature>
<protein>
    <submittedName>
        <fullName evidence="3">Uncharacterized protein</fullName>
    </submittedName>
</protein>
<evidence type="ECO:0000256" key="2">
    <source>
        <dbReference type="SAM" id="Phobius"/>
    </source>
</evidence>
<feature type="transmembrane region" description="Helical" evidence="2">
    <location>
        <begin position="47"/>
        <end position="65"/>
    </location>
</feature>
<reference evidence="3 4" key="1">
    <citation type="journal article" date="2005" name="Arch. Microbiol.">
        <title>The genome sequence of an anaerobic aromatic-degrading denitrifying bacterium, strain EbN1.</title>
        <authorList>
            <person name="Rabus R."/>
            <person name="Kube M."/>
            <person name="Heider J."/>
            <person name="Beck A."/>
            <person name="Heitmann K."/>
            <person name="Widdel F."/>
            <person name="Reinhardt R."/>
        </authorList>
    </citation>
    <scope>NUCLEOTIDE SEQUENCE [LARGE SCALE GENOMIC DNA]</scope>
    <source>
        <strain evidence="3 4">EbN1</strain>
    </source>
</reference>
<accession>Q5P6S9</accession>
<keyword evidence="2" id="KW-0812">Transmembrane</keyword>
<evidence type="ECO:0000256" key="1">
    <source>
        <dbReference type="SAM" id="Coils"/>
    </source>
</evidence>
<evidence type="ECO:0000313" key="4">
    <source>
        <dbReference type="Proteomes" id="UP000006552"/>
    </source>
</evidence>
<dbReference type="Pfam" id="PF10066">
    <property type="entry name" value="DUF2304"/>
    <property type="match status" value="1"/>
</dbReference>